<accession>A0A3T0ECY5</accession>
<dbReference type="Proteomes" id="UP000286954">
    <property type="component" value="Chromosome"/>
</dbReference>
<keyword evidence="6" id="KW-1185">Reference proteome</keyword>
<comment type="function">
    <text evidence="4">Catalyzes the cleavage of L-kynurenine (L-Kyn) and L-3-hydroxykynurenine (L-3OHKyn) into anthranilic acid (AA) and 3-hydroxyanthranilic acid (3-OHAA), respectively.</text>
</comment>
<dbReference type="AlphaFoldDB" id="A0A3T0ECY5"/>
<dbReference type="InterPro" id="IPR015424">
    <property type="entry name" value="PyrdxlP-dep_Trfase"/>
</dbReference>
<keyword evidence="1 4" id="KW-0662">Pyridine nucleotide biosynthesis</keyword>
<dbReference type="GO" id="GO:0019441">
    <property type="term" value="P:L-tryptophan catabolic process to kynurenine"/>
    <property type="evidence" value="ECO:0007669"/>
    <property type="project" value="TreeGrafter"/>
</dbReference>
<comment type="subunit">
    <text evidence="4">Homodimer.</text>
</comment>
<dbReference type="GO" id="GO:0030170">
    <property type="term" value="F:pyridoxal phosphate binding"/>
    <property type="evidence" value="ECO:0007669"/>
    <property type="project" value="InterPro"/>
</dbReference>
<dbReference type="InterPro" id="IPR010111">
    <property type="entry name" value="Kynureninase"/>
</dbReference>
<dbReference type="GO" id="GO:0043420">
    <property type="term" value="P:anthranilate metabolic process"/>
    <property type="evidence" value="ECO:0007669"/>
    <property type="project" value="TreeGrafter"/>
</dbReference>
<dbReference type="Pfam" id="PF22580">
    <property type="entry name" value="KYNU_C"/>
    <property type="match status" value="1"/>
</dbReference>
<dbReference type="GO" id="GO:0005737">
    <property type="term" value="C:cytoplasm"/>
    <property type="evidence" value="ECO:0007669"/>
    <property type="project" value="InterPro"/>
</dbReference>
<dbReference type="PANTHER" id="PTHR14084">
    <property type="entry name" value="KYNURENINASE"/>
    <property type="match status" value="1"/>
</dbReference>
<comment type="similarity">
    <text evidence="4">Belongs to the kynureninase family.</text>
</comment>
<evidence type="ECO:0000256" key="2">
    <source>
        <dbReference type="ARBA" id="ARBA00022801"/>
    </source>
</evidence>
<evidence type="ECO:0000256" key="3">
    <source>
        <dbReference type="ARBA" id="ARBA00022898"/>
    </source>
</evidence>
<gene>
    <name evidence="5" type="ORF">X907_2630</name>
</gene>
<dbReference type="OrthoDB" id="9812626at2"/>
<dbReference type="Gene3D" id="3.40.640.10">
    <property type="entry name" value="Type I PLP-dependent aspartate aminotransferase-like (Major domain)"/>
    <property type="match status" value="1"/>
</dbReference>
<keyword evidence="3 4" id="KW-0663">Pyridoxal phosphate</keyword>
<dbReference type="EC" id="3.7.1.3" evidence="4"/>
<sequence length="401" mass="42326">MQLDDARALDRNDPFADTARLFDLPQGVIYLDGNSLGPPPRPALDALTKAAQAEWGHDLIASWNSADWMGLPLRTGARIARLIGVDETSVIAGDSVSVNLFKLAAGLVMGGAKGVAVERGDFPTDGYVMEGLARLSGTPFTLIEPGAGVAGLPDGHDVLVRSAVHYKTAAKVDIAAEEREAARLGRTIIWDLSHAAGLVGLQLERDGAKYAVGCGYKYLNGGPGAPAFVYCHRDVVESFAQPLSGWMGHATPFAFKDGYKPATGVSRFAAGTPAILSMSALHGALSAFEGLDMAQVEAKARALGDTFLAAIAPLGLETISPPSAQRAGHVSLVHEDGYAVVQAMIAEGVIGDFREPDVMRFGFAPLYLTHAQVFNAGQIMVEIIQSGRFSEPRFGKRNAVT</sequence>
<comment type="pathway">
    <text evidence="4">Amino-acid degradation; L-kynurenine degradation; L-alanine and anthranilate from L-kynurenine: step 1/1.</text>
</comment>
<proteinExistence type="inferred from homology"/>
<reference evidence="5 6" key="1">
    <citation type="submission" date="2016-12" db="EMBL/GenBank/DDBJ databases">
        <title>The genome of dimorphic prosthecate Glycocaulis alkaliphilus 6b-8t, isolated from crude oil dictates its adaptability in petroleum environments.</title>
        <authorList>
            <person name="Wu X.-L."/>
            <person name="Geng S."/>
        </authorList>
    </citation>
    <scope>NUCLEOTIDE SEQUENCE [LARGE SCALE GENOMIC DNA]</scope>
    <source>
        <strain evidence="5 6">6B-8</strain>
    </source>
</reference>
<organism evidence="5 6">
    <name type="scientific">Glycocaulis alkaliphilus</name>
    <dbReference type="NCBI Taxonomy" id="1434191"/>
    <lineage>
        <taxon>Bacteria</taxon>
        <taxon>Pseudomonadati</taxon>
        <taxon>Pseudomonadota</taxon>
        <taxon>Alphaproteobacteria</taxon>
        <taxon>Maricaulales</taxon>
        <taxon>Maricaulaceae</taxon>
        <taxon>Glycocaulis</taxon>
    </lineage>
</organism>
<evidence type="ECO:0000313" key="6">
    <source>
        <dbReference type="Proteomes" id="UP000286954"/>
    </source>
</evidence>
<evidence type="ECO:0000313" key="5">
    <source>
        <dbReference type="EMBL" id="AZU05141.1"/>
    </source>
</evidence>
<dbReference type="GO" id="GO:0097053">
    <property type="term" value="P:L-kynurenine catabolic process"/>
    <property type="evidence" value="ECO:0007669"/>
    <property type="project" value="UniProtKB-UniPathway"/>
</dbReference>
<dbReference type="SUPFAM" id="SSF53383">
    <property type="entry name" value="PLP-dependent transferases"/>
    <property type="match status" value="1"/>
</dbReference>
<comment type="catalytic activity">
    <reaction evidence="4">
        <text>3-hydroxy-L-kynurenine + H2O = 3-hydroxyanthranilate + L-alanine + H(+)</text>
        <dbReference type="Rhea" id="RHEA:25143"/>
        <dbReference type="ChEBI" id="CHEBI:15377"/>
        <dbReference type="ChEBI" id="CHEBI:15378"/>
        <dbReference type="ChEBI" id="CHEBI:36559"/>
        <dbReference type="ChEBI" id="CHEBI:57972"/>
        <dbReference type="ChEBI" id="CHEBI:58125"/>
        <dbReference type="EC" id="3.7.1.3"/>
    </reaction>
</comment>
<dbReference type="UniPathway" id="UPA00334">
    <property type="reaction ID" value="UER00455"/>
</dbReference>
<keyword evidence="2 4" id="KW-0378">Hydrolase</keyword>
<name>A0A3T0ECY5_9PROT</name>
<dbReference type="KEGG" id="gak:X907_2630"/>
<comment type="pathway">
    <text evidence="4">Cofactor biosynthesis; NAD(+) biosynthesis; quinolinate from L-kynurenine: step 2/3.</text>
</comment>
<dbReference type="InterPro" id="IPR015421">
    <property type="entry name" value="PyrdxlP-dep_Trfase_major"/>
</dbReference>
<dbReference type="PIRSF" id="PIRSF038800">
    <property type="entry name" value="KYNU"/>
    <property type="match status" value="1"/>
</dbReference>
<comment type="cofactor">
    <cofactor evidence="4">
        <name>pyridoxal 5'-phosphate</name>
        <dbReference type="ChEBI" id="CHEBI:597326"/>
    </cofactor>
</comment>
<dbReference type="EMBL" id="CP018911">
    <property type="protein sequence ID" value="AZU05141.1"/>
    <property type="molecule type" value="Genomic_DNA"/>
</dbReference>
<dbReference type="RefSeq" id="WP_127568673.1">
    <property type="nucleotide sequence ID" value="NZ_BMFB01000001.1"/>
</dbReference>
<dbReference type="GO" id="GO:0009435">
    <property type="term" value="P:NAD+ biosynthetic process"/>
    <property type="evidence" value="ECO:0007669"/>
    <property type="project" value="UniProtKB-UniPathway"/>
</dbReference>
<evidence type="ECO:0000256" key="4">
    <source>
        <dbReference type="PIRNR" id="PIRNR038800"/>
    </source>
</evidence>
<dbReference type="InterPro" id="IPR015422">
    <property type="entry name" value="PyrdxlP-dep_Trfase_small"/>
</dbReference>
<dbReference type="GO" id="GO:0030429">
    <property type="term" value="F:kynureninase activity"/>
    <property type="evidence" value="ECO:0007669"/>
    <property type="project" value="UniProtKB-EC"/>
</dbReference>
<comment type="catalytic activity">
    <reaction evidence="4">
        <text>L-kynurenine + H2O = anthranilate + L-alanine + H(+)</text>
        <dbReference type="Rhea" id="RHEA:16813"/>
        <dbReference type="ChEBI" id="CHEBI:15377"/>
        <dbReference type="ChEBI" id="CHEBI:15378"/>
        <dbReference type="ChEBI" id="CHEBI:16567"/>
        <dbReference type="ChEBI" id="CHEBI:57959"/>
        <dbReference type="ChEBI" id="CHEBI:57972"/>
        <dbReference type="EC" id="3.7.1.3"/>
    </reaction>
</comment>
<evidence type="ECO:0000256" key="1">
    <source>
        <dbReference type="ARBA" id="ARBA00022642"/>
    </source>
</evidence>
<dbReference type="UniPathway" id="UPA00253">
    <property type="reaction ID" value="UER00329"/>
</dbReference>
<dbReference type="PANTHER" id="PTHR14084:SF0">
    <property type="entry name" value="KYNURENINASE"/>
    <property type="match status" value="1"/>
</dbReference>
<protein>
    <recommendedName>
        <fullName evidence="4">Kynureninase</fullName>
        <ecNumber evidence="4">3.7.1.3</ecNumber>
    </recommendedName>
</protein>
<dbReference type="Gene3D" id="3.90.1150.10">
    <property type="entry name" value="Aspartate Aminotransferase, domain 1"/>
    <property type="match status" value="1"/>
</dbReference>